<dbReference type="Proteomes" id="UP000515377">
    <property type="component" value="Chromosome"/>
</dbReference>
<dbReference type="InterPro" id="IPR050109">
    <property type="entry name" value="HTH-type_TetR-like_transc_reg"/>
</dbReference>
<keyword evidence="2 4" id="KW-0238">DNA-binding</keyword>
<keyword evidence="1" id="KW-0805">Transcription regulation</keyword>
<evidence type="ECO:0000259" key="6">
    <source>
        <dbReference type="PROSITE" id="PS50977"/>
    </source>
</evidence>
<dbReference type="FunFam" id="1.10.10.60:FF:000141">
    <property type="entry name" value="TetR family transcriptional regulator"/>
    <property type="match status" value="1"/>
</dbReference>
<dbReference type="GO" id="GO:0003700">
    <property type="term" value="F:DNA-binding transcription factor activity"/>
    <property type="evidence" value="ECO:0007669"/>
    <property type="project" value="TreeGrafter"/>
</dbReference>
<dbReference type="PANTHER" id="PTHR30055">
    <property type="entry name" value="HTH-TYPE TRANSCRIPTIONAL REGULATOR RUTR"/>
    <property type="match status" value="1"/>
</dbReference>
<dbReference type="PROSITE" id="PS50977">
    <property type="entry name" value="HTH_TETR_2"/>
    <property type="match status" value="1"/>
</dbReference>
<name>A0A9X7UA46_SPHYA</name>
<evidence type="ECO:0000256" key="3">
    <source>
        <dbReference type="ARBA" id="ARBA00023163"/>
    </source>
</evidence>
<dbReference type="Gene3D" id="1.10.357.10">
    <property type="entry name" value="Tetracycline Repressor, domain 2"/>
    <property type="match status" value="1"/>
</dbReference>
<dbReference type="SUPFAM" id="SSF46689">
    <property type="entry name" value="Homeodomain-like"/>
    <property type="match status" value="1"/>
</dbReference>
<dbReference type="PRINTS" id="PR00455">
    <property type="entry name" value="HTHTETR"/>
</dbReference>
<keyword evidence="3" id="KW-0804">Transcription</keyword>
<organism evidence="7 8">
    <name type="scientific">Sphingobium yanoikuyae</name>
    <name type="common">Sphingomonas yanoikuyae</name>
    <dbReference type="NCBI Taxonomy" id="13690"/>
    <lineage>
        <taxon>Bacteria</taxon>
        <taxon>Pseudomonadati</taxon>
        <taxon>Pseudomonadota</taxon>
        <taxon>Alphaproteobacteria</taxon>
        <taxon>Sphingomonadales</taxon>
        <taxon>Sphingomonadaceae</taxon>
        <taxon>Sphingobium</taxon>
    </lineage>
</organism>
<protein>
    <submittedName>
        <fullName evidence="7">TetR/AcrR family transcriptional regulator</fullName>
    </submittedName>
</protein>
<dbReference type="AlphaFoldDB" id="A0A9X7UA46"/>
<feature type="region of interest" description="Disordered" evidence="5">
    <location>
        <begin position="1"/>
        <end position="25"/>
    </location>
</feature>
<evidence type="ECO:0000313" key="8">
    <source>
        <dbReference type="Proteomes" id="UP000515377"/>
    </source>
</evidence>
<dbReference type="GO" id="GO:0000976">
    <property type="term" value="F:transcription cis-regulatory region binding"/>
    <property type="evidence" value="ECO:0007669"/>
    <property type="project" value="TreeGrafter"/>
</dbReference>
<sequence length="217" mass="23745">MSDALASPPAEARRGRKPGGARSDESRGNILAAARSLFAQKGYDATSLDEIARDAGFTKGAVYYFFGSKEALFLSLLDAIEQRSIGHTASVMAECQGTTDQQISLFVRLQAQWAANNPQDLAILMRSSIDAVNDNSGISRKVAGIYQRMETALAAALRRDESRTRSDDENADAVVSLLALHDGNMLLWYRRGCDPVIGRRLVAATRRAMFFAIRLTR</sequence>
<gene>
    <name evidence="7" type="ORF">H3V42_15870</name>
</gene>
<dbReference type="InterPro" id="IPR001647">
    <property type="entry name" value="HTH_TetR"/>
</dbReference>
<reference evidence="7 8" key="1">
    <citation type="submission" date="2020-07" db="EMBL/GenBank/DDBJ databases">
        <title>Whole genome sequence of Sphingobium yanoikuyae A3.</title>
        <authorList>
            <person name="Han S.-S."/>
        </authorList>
    </citation>
    <scope>NUCLEOTIDE SEQUENCE [LARGE SCALE GENOMIC DNA]</scope>
    <source>
        <strain evidence="7 8">A3</strain>
    </source>
</reference>
<dbReference type="InterPro" id="IPR009057">
    <property type="entry name" value="Homeodomain-like_sf"/>
</dbReference>
<evidence type="ECO:0000256" key="4">
    <source>
        <dbReference type="PROSITE-ProRule" id="PRU00335"/>
    </source>
</evidence>
<accession>A0A9X7UA46</accession>
<feature type="DNA-binding region" description="H-T-H motif" evidence="4">
    <location>
        <begin position="47"/>
        <end position="66"/>
    </location>
</feature>
<evidence type="ECO:0000256" key="2">
    <source>
        <dbReference type="ARBA" id="ARBA00023125"/>
    </source>
</evidence>
<evidence type="ECO:0000256" key="1">
    <source>
        <dbReference type="ARBA" id="ARBA00023015"/>
    </source>
</evidence>
<evidence type="ECO:0000313" key="7">
    <source>
        <dbReference type="EMBL" id="QNG43462.1"/>
    </source>
</evidence>
<proteinExistence type="predicted"/>
<feature type="domain" description="HTH tetR-type" evidence="6">
    <location>
        <begin position="24"/>
        <end position="84"/>
    </location>
</feature>
<dbReference type="PANTHER" id="PTHR30055:SF146">
    <property type="entry name" value="HTH-TYPE TRANSCRIPTIONAL DUAL REGULATOR CECR"/>
    <property type="match status" value="1"/>
</dbReference>
<dbReference type="EMBL" id="CP060122">
    <property type="protein sequence ID" value="QNG43462.1"/>
    <property type="molecule type" value="Genomic_DNA"/>
</dbReference>
<dbReference type="Pfam" id="PF00440">
    <property type="entry name" value="TetR_N"/>
    <property type="match status" value="1"/>
</dbReference>
<evidence type="ECO:0000256" key="5">
    <source>
        <dbReference type="SAM" id="MobiDB-lite"/>
    </source>
</evidence>